<dbReference type="AlphaFoldDB" id="C7MFX1"/>
<dbReference type="HOGENOM" id="CLU_047003_0_0_11"/>
<dbReference type="STRING" id="446465.Bfae_02110"/>
<evidence type="ECO:0000313" key="1">
    <source>
        <dbReference type="EMBL" id="ACU84089.1"/>
    </source>
</evidence>
<dbReference type="PATRIC" id="fig|446465.5.peg.210"/>
<dbReference type="Proteomes" id="UP000001919">
    <property type="component" value="Chromosome"/>
</dbReference>
<sequence>MTARHLAGARILAQGLVGPPRFTDPAQAARAFGAHQGQDLPGVIASLALRTGGDLAGVLAAFDRGEVVRGYPMRGTVFAVAADSLAWLTQLCAGGPLRSAISRRPALDLEERHIDRAREVLVERAGPHSAPGEGRGVLRRELLEAWEAAGVPVDRGRGYHVLVELIAMGDAAYGPWREGETAVVHARRWLPAGSDLEGTFNGDRVAATAELALRYLTSHGPAGERDLAWWSKLPLGALRAALPQSADRLESGFADRDGRLHAREDEARGGSGERLWWRPGLAEEYAQQERETMRELLLPGFDELVLGYRDRLFLMDEERHRALAPGNNGVFKRAALRRGELVGVWSRTGAAGRRKLVLQEARPVSDAQRRRFEKLFAAFPYTIV</sequence>
<evidence type="ECO:0000313" key="2">
    <source>
        <dbReference type="Proteomes" id="UP000001919"/>
    </source>
</evidence>
<reference evidence="1 2" key="1">
    <citation type="journal article" date="2009" name="Stand. Genomic Sci.">
        <title>Complete genome sequence of Brachybacterium faecium type strain (Schefferle 6-10).</title>
        <authorList>
            <person name="Lapidus A."/>
            <person name="Pukall R."/>
            <person name="Labuttii K."/>
            <person name="Copeland A."/>
            <person name="Del Rio T.G."/>
            <person name="Nolan M."/>
            <person name="Chen F."/>
            <person name="Lucas S."/>
            <person name="Tice H."/>
            <person name="Cheng J.F."/>
            <person name="Bruce D."/>
            <person name="Goodwin L."/>
            <person name="Pitluck S."/>
            <person name="Rohde M."/>
            <person name="Goker M."/>
            <person name="Pati A."/>
            <person name="Ivanova N."/>
            <person name="Mavrommatis K."/>
            <person name="Chen A."/>
            <person name="Palaniappan K."/>
            <person name="D'haeseleer P."/>
            <person name="Chain P."/>
            <person name="Bristow J."/>
            <person name="Eisen J.A."/>
            <person name="Markowitz V."/>
            <person name="Hugenholtz P."/>
            <person name="Kyrpides N.C."/>
            <person name="Klenk H.P."/>
        </authorList>
    </citation>
    <scope>NUCLEOTIDE SEQUENCE [LARGE SCALE GENOMIC DNA]</scope>
    <source>
        <strain evidence="2">ATCC 43885 / DSM 4810 / JCM 11609 / LMG 19847 / NBRC 14762 / NCIMB 9860 / 6-10</strain>
    </source>
</reference>
<dbReference type="PANTHER" id="PTHR38479">
    <property type="entry name" value="LMO0824 PROTEIN"/>
    <property type="match status" value="1"/>
</dbReference>
<keyword evidence="2" id="KW-1185">Reference proteome</keyword>
<gene>
    <name evidence="1" type="ordered locus">Bfae_02110</name>
</gene>
<dbReference type="PANTHER" id="PTHR38479:SF2">
    <property type="entry name" value="WINGED HELIX DNA-BINDING DOMAIN-CONTAINING PROTEIN"/>
    <property type="match status" value="1"/>
</dbReference>
<dbReference type="KEGG" id="bfa:Bfae_02110"/>
<dbReference type="Pfam" id="PF06224">
    <property type="entry name" value="AlkZ-like"/>
    <property type="match status" value="1"/>
</dbReference>
<dbReference type="eggNOG" id="COG3214">
    <property type="taxonomic scope" value="Bacteria"/>
</dbReference>
<proteinExistence type="predicted"/>
<dbReference type="OrthoDB" id="9148135at2"/>
<dbReference type="InterPro" id="IPR009351">
    <property type="entry name" value="AlkZ-like"/>
</dbReference>
<evidence type="ECO:0008006" key="3">
    <source>
        <dbReference type="Google" id="ProtNLM"/>
    </source>
</evidence>
<organism evidence="1 2">
    <name type="scientific">Brachybacterium faecium (strain ATCC 43885 / DSM 4810 / JCM 11609 / LMG 19847 / NBRC 14762 / NCIMB 9860 / 6-10)</name>
    <dbReference type="NCBI Taxonomy" id="446465"/>
    <lineage>
        <taxon>Bacteria</taxon>
        <taxon>Bacillati</taxon>
        <taxon>Actinomycetota</taxon>
        <taxon>Actinomycetes</taxon>
        <taxon>Micrococcales</taxon>
        <taxon>Dermabacteraceae</taxon>
        <taxon>Brachybacterium</taxon>
    </lineage>
</organism>
<dbReference type="EMBL" id="CP001643">
    <property type="protein sequence ID" value="ACU84089.1"/>
    <property type="molecule type" value="Genomic_DNA"/>
</dbReference>
<protein>
    <recommendedName>
        <fullName evidence="3">Winged helix DNA-binding domain-containing protein</fullName>
    </recommendedName>
</protein>
<name>C7MFX1_BRAFD</name>
<accession>C7MFX1</accession>